<reference evidence="1 2" key="5">
    <citation type="journal article" date="2010" name="Appl. Environ. Microbiol.">
        <title>phrR-like gene praR of Azorhizobium caulinodans ORS571 is essential for symbiosis with Sesbania rostrata and is involved in expression of reb genes.</title>
        <authorList>
            <person name="Akiba N."/>
            <person name="Aono T."/>
            <person name="Toyazaki H."/>
            <person name="Sato S."/>
            <person name="Oyaizu H."/>
        </authorList>
    </citation>
    <scope>NUCLEOTIDE SEQUENCE [LARGE SCALE GENOMIC DNA]</scope>
    <source>
        <strain evidence="2">ATCC 43989 / DSM 5975 / JCM 20966 / LMG 6465 / NBRC 14845 / NCIMB 13405 / ORS 571</strain>
    </source>
</reference>
<name>A8I7V7_AZOC5</name>
<reference evidence="2" key="2">
    <citation type="submission" date="2007-04" db="EMBL/GenBank/DDBJ databases">
        <title>Complete genome sequence of the nitrogen-fixing bacterium Azorhizobium caulinodans ORS571.</title>
        <authorList>
            <person name="Lee K.B."/>
            <person name="Backer P.D."/>
            <person name="Aono T."/>
            <person name="Liu C.T."/>
            <person name="Suzuki S."/>
            <person name="Suzuki T."/>
            <person name="Kaneko T."/>
            <person name="Yamada M."/>
            <person name="Tabata S."/>
            <person name="Kupfer D.M."/>
            <person name="Najar F.Z."/>
            <person name="Wiley G.B."/>
            <person name="Roe B."/>
            <person name="Binnewies T."/>
            <person name="Ussery D."/>
            <person name="Vereecke D."/>
            <person name="Gevers D."/>
            <person name="Holsters M."/>
            <person name="Oyaizu H."/>
        </authorList>
    </citation>
    <scope>NUCLEOTIDE SEQUENCE [LARGE SCALE GENOMIC DNA]</scope>
    <source>
        <strain evidence="2">ATCC 43989 / DSM 5975 / JCM 20966 / LMG 6465 / NBRC 14845 / NCIMB 13405 / ORS 571</strain>
    </source>
</reference>
<evidence type="ECO:0000313" key="1">
    <source>
        <dbReference type="EMBL" id="BAF88168.1"/>
    </source>
</evidence>
<dbReference type="HOGENOM" id="CLU_2434551_0_0_5"/>
<reference evidence="1 2" key="1">
    <citation type="journal article" date="2007" name="Appl. Environ. Microbiol.">
        <title>Rhizobial factors required for stem nodule maturation and maintenance in Sesbania rostrata-Azorhizobium caulinodans ORS571 symbiosis.</title>
        <authorList>
            <person name="Suzuki S."/>
            <person name="Aono T."/>
            <person name="Lee KB."/>
            <person name="Suzuki T."/>
            <person name="Liu CT."/>
            <person name="Miwa H."/>
            <person name="Wakao S."/>
            <person name="Iki T."/>
            <person name="Oyaizu H."/>
        </authorList>
    </citation>
    <scope>NUCLEOTIDE SEQUENCE [LARGE SCALE GENOMIC DNA]</scope>
    <source>
        <strain evidence="2">ATCC 43989 / DSM 5975 / JCM 20966 / LMG 6465 / NBRC 14845 / NCIMB 13405 / ORS 571</strain>
    </source>
</reference>
<protein>
    <submittedName>
        <fullName evidence="1">Uncharacterized protein</fullName>
    </submittedName>
</protein>
<dbReference type="Proteomes" id="UP000000270">
    <property type="component" value="Chromosome"/>
</dbReference>
<organism evidence="1 2">
    <name type="scientific">Azorhizobium caulinodans (strain ATCC 43989 / DSM 5975 / JCM 20966 / LMG 6465 / NBRC 14845 / NCIMB 13405 / ORS 571)</name>
    <dbReference type="NCBI Taxonomy" id="438753"/>
    <lineage>
        <taxon>Bacteria</taxon>
        <taxon>Pseudomonadati</taxon>
        <taxon>Pseudomonadota</taxon>
        <taxon>Alphaproteobacteria</taxon>
        <taxon>Hyphomicrobiales</taxon>
        <taxon>Xanthobacteraceae</taxon>
        <taxon>Azorhizobium</taxon>
    </lineage>
</organism>
<proteinExistence type="predicted"/>
<reference evidence="1 2" key="6">
    <citation type="journal article" date="2011" name="Appl. Environ. Microbiol.">
        <title>Involvement of the azorhizobial chromosome partition gene (parA) in the onset of bacteroid differentiation during Sesbania rostrata stem nodule development.</title>
        <authorList>
            <person name="Liu CT."/>
            <person name="Lee KB."/>
            <person name="Wang YS."/>
            <person name="Peng MH."/>
            <person name="Lee KT."/>
            <person name="Suzuki S."/>
            <person name="Suzuki T."/>
            <person name="Oyaizu H."/>
        </authorList>
    </citation>
    <scope>NUCLEOTIDE SEQUENCE [LARGE SCALE GENOMIC DNA]</scope>
    <source>
        <strain evidence="2">ATCC 43989 / DSM 5975 / JCM 20966 / LMG 6465 / NBRC 14845 / NCIMB 13405 / ORS 571</strain>
    </source>
</reference>
<dbReference type="EMBL" id="AP009384">
    <property type="protein sequence ID" value="BAF88168.1"/>
    <property type="molecule type" value="Genomic_DNA"/>
</dbReference>
<evidence type="ECO:0000313" key="2">
    <source>
        <dbReference type="Proteomes" id="UP000000270"/>
    </source>
</evidence>
<gene>
    <name evidence="1" type="ordered locus">AZC_2170</name>
</gene>
<sequence>MTVGGSRACVMLLNGRRHMDRTTAALTANMAALAELLADAAKVAAEAAEAMAGGNRNLAVGTLLQIEQTVPDARAIMEATLALHRVARPR</sequence>
<reference evidence="1 2" key="4">
    <citation type="journal article" date="2009" name="Appl. Environ. Microbiol.">
        <title>Comparative genome-wide transcriptional profiling of Azorhizobium caulinodans ORS571 grown under free-living and symbiotic conditions.</title>
        <authorList>
            <person name="Tsukada S."/>
            <person name="Aono T."/>
            <person name="Akiba N."/>
            <person name="Lee KB."/>
            <person name="Liu CT."/>
            <person name="Toyazaki H."/>
            <person name="Oyaizu H."/>
        </authorList>
    </citation>
    <scope>NUCLEOTIDE SEQUENCE [LARGE SCALE GENOMIC DNA]</scope>
    <source>
        <strain evidence="2">ATCC 43989 / DSM 5975 / JCM 20966 / LMG 6465 / NBRC 14845 / NCIMB 13405 / ORS 571</strain>
    </source>
</reference>
<keyword evidence="2" id="KW-1185">Reference proteome</keyword>
<dbReference type="AlphaFoldDB" id="A8I7V7"/>
<reference evidence="1 2" key="3">
    <citation type="journal article" date="2008" name="BMC Genomics">
        <title>The genome of the versatile nitrogen fixer Azorhizobium caulinodans ORS571.</title>
        <authorList>
            <person name="Lee KB."/>
            <person name="Backer P.D."/>
            <person name="Aono T."/>
            <person name="Liu CT."/>
            <person name="Suzuki S."/>
            <person name="Suzuki T."/>
            <person name="Kaneko T."/>
            <person name="Yamada M."/>
            <person name="Tabata S."/>
            <person name="Kupfer D.M."/>
            <person name="Najar F.Z."/>
            <person name="Wiley G.B."/>
            <person name="Roe B."/>
            <person name="Binnewies T.T."/>
            <person name="Ussery D.W."/>
            <person name="D'Haeze W."/>
            <person name="Herder J.D."/>
            <person name="Gevers D."/>
            <person name="Vereecke D."/>
            <person name="Holsters M."/>
            <person name="Oyaizu H."/>
        </authorList>
    </citation>
    <scope>NUCLEOTIDE SEQUENCE [LARGE SCALE GENOMIC DNA]</scope>
    <source>
        <strain evidence="2">ATCC 43989 / DSM 5975 / JCM 20966 / LMG 6465 / NBRC 14845 / NCIMB 13405 / ORS 571</strain>
    </source>
</reference>
<dbReference type="KEGG" id="azc:AZC_2170"/>
<accession>A8I7V7</accession>